<organism evidence="7 8">
    <name type="scientific">Paenibacillus montanisoli</name>
    <dbReference type="NCBI Taxonomy" id="2081970"/>
    <lineage>
        <taxon>Bacteria</taxon>
        <taxon>Bacillati</taxon>
        <taxon>Bacillota</taxon>
        <taxon>Bacilli</taxon>
        <taxon>Bacillales</taxon>
        <taxon>Paenibacillaceae</taxon>
        <taxon>Paenibacillus</taxon>
    </lineage>
</organism>
<dbReference type="CDD" id="cd16098">
    <property type="entry name" value="FliS"/>
    <property type="match status" value="1"/>
</dbReference>
<dbReference type="Pfam" id="PF02561">
    <property type="entry name" value="FliS"/>
    <property type="match status" value="1"/>
</dbReference>
<evidence type="ECO:0000313" key="7">
    <source>
        <dbReference type="EMBL" id="RAP73927.1"/>
    </source>
</evidence>
<evidence type="ECO:0000256" key="2">
    <source>
        <dbReference type="ARBA" id="ARBA00008787"/>
    </source>
</evidence>
<keyword evidence="7" id="KW-0969">Cilium</keyword>
<dbReference type="GO" id="GO:0005829">
    <property type="term" value="C:cytosol"/>
    <property type="evidence" value="ECO:0007669"/>
    <property type="project" value="UniProtKB-SubCell"/>
</dbReference>
<evidence type="ECO:0000256" key="4">
    <source>
        <dbReference type="ARBA" id="ARBA00022795"/>
    </source>
</evidence>
<protein>
    <recommendedName>
        <fullName evidence="6">Flagellar secretion chaperone FliS</fullName>
    </recommendedName>
</protein>
<accession>A0A328TTR6</accession>
<gene>
    <name evidence="7" type="primary">fliS</name>
    <name evidence="7" type="ORF">DL346_22885</name>
</gene>
<dbReference type="GO" id="GO:0044780">
    <property type="term" value="P:bacterial-type flagellum assembly"/>
    <property type="evidence" value="ECO:0007669"/>
    <property type="project" value="InterPro"/>
</dbReference>
<dbReference type="Gene3D" id="1.20.120.340">
    <property type="entry name" value="Flagellar protein FliS"/>
    <property type="match status" value="1"/>
</dbReference>
<keyword evidence="3 6" id="KW-0963">Cytoplasm</keyword>
<evidence type="ECO:0000256" key="1">
    <source>
        <dbReference type="ARBA" id="ARBA00004514"/>
    </source>
</evidence>
<evidence type="ECO:0000313" key="8">
    <source>
        <dbReference type="Proteomes" id="UP000249260"/>
    </source>
</evidence>
<proteinExistence type="inferred from homology"/>
<dbReference type="PANTHER" id="PTHR34773:SF1">
    <property type="entry name" value="FLAGELLAR SECRETION CHAPERONE FLIS"/>
    <property type="match status" value="1"/>
</dbReference>
<comment type="similarity">
    <text evidence="2 6">Belongs to the FliS family.</text>
</comment>
<dbReference type="EMBL" id="QLUW01000005">
    <property type="protein sequence ID" value="RAP73927.1"/>
    <property type="molecule type" value="Genomic_DNA"/>
</dbReference>
<sequence>MLQAQMNKYLDNSVQTASPAQLLIMLYDGAIRFSKAAIMAIKDGKNEDANRNLLKVQAIVSEFEITLDRKSELADGLLKLYEYFKMRLMEANIKKDTAPVEEVLGYLTELRETWVAAARPVASAQRSS</sequence>
<keyword evidence="4 6" id="KW-1005">Bacterial flagellum biogenesis</keyword>
<name>A0A328TTR6_9BACL</name>
<comment type="caution">
    <text evidence="7">The sequence shown here is derived from an EMBL/GenBank/DDBJ whole genome shotgun (WGS) entry which is preliminary data.</text>
</comment>
<dbReference type="PIRSF" id="PIRSF039090">
    <property type="entry name" value="Flis"/>
    <property type="match status" value="1"/>
</dbReference>
<reference evidence="7 8" key="1">
    <citation type="submission" date="2018-06" db="EMBL/GenBank/DDBJ databases">
        <title>Paenibacillus montanisoli sp. nov., isolated from mountain area soil.</title>
        <authorList>
            <person name="Wu M."/>
        </authorList>
    </citation>
    <scope>NUCLEOTIDE SEQUENCE [LARGE SCALE GENOMIC DNA]</scope>
    <source>
        <strain evidence="7 8">RA17</strain>
    </source>
</reference>
<keyword evidence="7" id="KW-0966">Cell projection</keyword>
<dbReference type="AlphaFoldDB" id="A0A328TTR6"/>
<dbReference type="PANTHER" id="PTHR34773">
    <property type="entry name" value="FLAGELLAR SECRETION CHAPERONE FLIS"/>
    <property type="match status" value="1"/>
</dbReference>
<evidence type="ECO:0000256" key="3">
    <source>
        <dbReference type="ARBA" id="ARBA00022490"/>
    </source>
</evidence>
<dbReference type="NCBIfam" id="TIGR00208">
    <property type="entry name" value="fliS"/>
    <property type="match status" value="1"/>
</dbReference>
<dbReference type="GO" id="GO:0071973">
    <property type="term" value="P:bacterial-type flagellum-dependent cell motility"/>
    <property type="evidence" value="ECO:0007669"/>
    <property type="project" value="TreeGrafter"/>
</dbReference>
<dbReference type="Proteomes" id="UP000249260">
    <property type="component" value="Unassembled WGS sequence"/>
</dbReference>
<keyword evidence="7" id="KW-0282">Flagellum</keyword>
<dbReference type="InterPro" id="IPR003713">
    <property type="entry name" value="FliS"/>
</dbReference>
<keyword evidence="8" id="KW-1185">Reference proteome</keyword>
<dbReference type="SUPFAM" id="SSF101116">
    <property type="entry name" value="Flagellar export chaperone FliS"/>
    <property type="match status" value="1"/>
</dbReference>
<comment type="subcellular location">
    <subcellularLocation>
        <location evidence="1 6">Cytoplasm</location>
        <location evidence="1 6">Cytosol</location>
    </subcellularLocation>
</comment>
<dbReference type="OrthoDB" id="1524959at2"/>
<dbReference type="InterPro" id="IPR036584">
    <property type="entry name" value="FliS_sf"/>
</dbReference>
<evidence type="ECO:0000256" key="5">
    <source>
        <dbReference type="ARBA" id="ARBA00023186"/>
    </source>
</evidence>
<evidence type="ECO:0000256" key="6">
    <source>
        <dbReference type="PIRNR" id="PIRNR039090"/>
    </source>
</evidence>
<keyword evidence="5" id="KW-0143">Chaperone</keyword>